<keyword evidence="3" id="KW-0731">Sigma factor</keyword>
<dbReference type="NCBIfam" id="TIGR02937">
    <property type="entry name" value="sigma70-ECF"/>
    <property type="match status" value="1"/>
</dbReference>
<gene>
    <name evidence="7" type="ORF">DEO27_027545</name>
</gene>
<dbReference type="GO" id="GO:0006352">
    <property type="term" value="P:DNA-templated transcription initiation"/>
    <property type="evidence" value="ECO:0007669"/>
    <property type="project" value="InterPro"/>
</dbReference>
<evidence type="ECO:0000256" key="3">
    <source>
        <dbReference type="ARBA" id="ARBA00023082"/>
    </source>
</evidence>
<dbReference type="SUPFAM" id="SSF88946">
    <property type="entry name" value="Sigma2 domain of RNA polymerase sigma factors"/>
    <property type="match status" value="1"/>
</dbReference>
<evidence type="ECO:0000313" key="8">
    <source>
        <dbReference type="Proteomes" id="UP000251402"/>
    </source>
</evidence>
<dbReference type="InterPro" id="IPR013249">
    <property type="entry name" value="RNA_pol_sigma70_r4_t2"/>
</dbReference>
<evidence type="ECO:0000313" key="7">
    <source>
        <dbReference type="EMBL" id="QEM13608.1"/>
    </source>
</evidence>
<evidence type="ECO:0000256" key="4">
    <source>
        <dbReference type="ARBA" id="ARBA00023163"/>
    </source>
</evidence>
<dbReference type="PANTHER" id="PTHR43133:SF46">
    <property type="entry name" value="RNA POLYMERASE SIGMA-70 FACTOR ECF SUBFAMILY"/>
    <property type="match status" value="1"/>
</dbReference>
<keyword evidence="4" id="KW-0804">Transcription</keyword>
<dbReference type="InterPro" id="IPR013324">
    <property type="entry name" value="RNA_pol_sigma_r3/r4-like"/>
</dbReference>
<dbReference type="RefSeq" id="WP_112571302.1">
    <property type="nucleotide sequence ID" value="NZ_CP043450.1"/>
</dbReference>
<dbReference type="InterPro" id="IPR007627">
    <property type="entry name" value="RNA_pol_sigma70_r2"/>
</dbReference>
<evidence type="ECO:0000256" key="1">
    <source>
        <dbReference type="ARBA" id="ARBA00010641"/>
    </source>
</evidence>
<keyword evidence="2" id="KW-0805">Transcription regulation</keyword>
<organism evidence="7 8">
    <name type="scientific">Mucilaginibacter rubeus</name>
    <dbReference type="NCBI Taxonomy" id="2027860"/>
    <lineage>
        <taxon>Bacteria</taxon>
        <taxon>Pseudomonadati</taxon>
        <taxon>Bacteroidota</taxon>
        <taxon>Sphingobacteriia</taxon>
        <taxon>Sphingobacteriales</taxon>
        <taxon>Sphingobacteriaceae</taxon>
        <taxon>Mucilaginibacter</taxon>
    </lineage>
</organism>
<dbReference type="Proteomes" id="UP000251402">
    <property type="component" value="Chromosome"/>
</dbReference>
<dbReference type="GO" id="GO:0016987">
    <property type="term" value="F:sigma factor activity"/>
    <property type="evidence" value="ECO:0007669"/>
    <property type="project" value="UniProtKB-KW"/>
</dbReference>
<dbReference type="GO" id="GO:0003677">
    <property type="term" value="F:DNA binding"/>
    <property type="evidence" value="ECO:0007669"/>
    <property type="project" value="InterPro"/>
</dbReference>
<feature type="domain" description="RNA polymerase sigma factor 70 region 4 type 2" evidence="6">
    <location>
        <begin position="130"/>
        <end position="176"/>
    </location>
</feature>
<proteinExistence type="inferred from homology"/>
<dbReference type="KEGG" id="mrub:DEO27_027545"/>
<dbReference type="InterPro" id="IPR013325">
    <property type="entry name" value="RNA_pol_sigma_r2"/>
</dbReference>
<comment type="similarity">
    <text evidence="1">Belongs to the sigma-70 factor family. ECF subfamily.</text>
</comment>
<dbReference type="OrthoDB" id="679904at2"/>
<dbReference type="PANTHER" id="PTHR43133">
    <property type="entry name" value="RNA POLYMERASE ECF-TYPE SIGMA FACTO"/>
    <property type="match status" value="1"/>
</dbReference>
<dbReference type="AlphaFoldDB" id="A0A5C1I7S9"/>
<dbReference type="InterPro" id="IPR036388">
    <property type="entry name" value="WH-like_DNA-bd_sf"/>
</dbReference>
<name>A0A5C1I7S9_9SPHI</name>
<dbReference type="Gene3D" id="1.10.1740.10">
    <property type="match status" value="1"/>
</dbReference>
<reference evidence="7" key="1">
    <citation type="submission" date="2019-08" db="EMBL/GenBank/DDBJ databases">
        <title>Comparative genome analysis confer to the adaptation heavy metal polluted environment.</title>
        <authorList>
            <person name="Li Y."/>
        </authorList>
    </citation>
    <scope>NUCLEOTIDE SEQUENCE [LARGE SCALE GENOMIC DNA]</scope>
    <source>
        <strain evidence="7">P1</strain>
    </source>
</reference>
<sequence length="202" mass="23699">MQQFDTPPADHELLEMLRDDNITAFDVLFNRYWKSLFIAARTRLGDDEAAKDIVQNLLIDVWQKRGELQVNTSLEQFLFGAVKRKVLNHFRSEAIRQNAMENALSRINDIIYKEENLVSYFNLEKIVSEEVEDMPVNMKRAFLLRSDSYSVKEIAENLNLAEQTVSNNITEALKRLKRRLKVEYPDRYINCFVCLVILFTQS</sequence>
<evidence type="ECO:0000256" key="2">
    <source>
        <dbReference type="ARBA" id="ARBA00023015"/>
    </source>
</evidence>
<dbReference type="Pfam" id="PF08281">
    <property type="entry name" value="Sigma70_r4_2"/>
    <property type="match status" value="1"/>
</dbReference>
<feature type="domain" description="RNA polymerase sigma-70 region 2" evidence="5">
    <location>
        <begin position="28"/>
        <end position="93"/>
    </location>
</feature>
<dbReference type="Gene3D" id="1.10.10.10">
    <property type="entry name" value="Winged helix-like DNA-binding domain superfamily/Winged helix DNA-binding domain"/>
    <property type="match status" value="1"/>
</dbReference>
<dbReference type="SUPFAM" id="SSF88659">
    <property type="entry name" value="Sigma3 and sigma4 domains of RNA polymerase sigma factors"/>
    <property type="match status" value="1"/>
</dbReference>
<dbReference type="InterPro" id="IPR014284">
    <property type="entry name" value="RNA_pol_sigma-70_dom"/>
</dbReference>
<accession>A0A5C1I7S9</accession>
<dbReference type="InterPro" id="IPR039425">
    <property type="entry name" value="RNA_pol_sigma-70-like"/>
</dbReference>
<dbReference type="EMBL" id="CP043450">
    <property type="protein sequence ID" value="QEM13608.1"/>
    <property type="molecule type" value="Genomic_DNA"/>
</dbReference>
<evidence type="ECO:0000259" key="5">
    <source>
        <dbReference type="Pfam" id="PF04542"/>
    </source>
</evidence>
<dbReference type="Pfam" id="PF04542">
    <property type="entry name" value="Sigma70_r2"/>
    <property type="match status" value="1"/>
</dbReference>
<evidence type="ECO:0000259" key="6">
    <source>
        <dbReference type="Pfam" id="PF08281"/>
    </source>
</evidence>
<keyword evidence="8" id="KW-1185">Reference proteome</keyword>
<protein>
    <submittedName>
        <fullName evidence="7">Sigma-70 family RNA polymerase sigma factor</fullName>
    </submittedName>
</protein>